<comment type="caution">
    <text evidence="1">The sequence shown here is derived from an EMBL/GenBank/DDBJ whole genome shotgun (WGS) entry which is preliminary data.</text>
</comment>
<name>A0A8T0IX82_CERPU</name>
<evidence type="ECO:0000313" key="1">
    <source>
        <dbReference type="EMBL" id="KAG0587702.1"/>
    </source>
</evidence>
<dbReference type="EMBL" id="CM026422">
    <property type="protein sequence ID" value="KAG0587702.1"/>
    <property type="molecule type" value="Genomic_DNA"/>
</dbReference>
<reference evidence="1" key="1">
    <citation type="submission" date="2020-06" db="EMBL/GenBank/DDBJ databases">
        <title>WGS assembly of Ceratodon purpureus strain R40.</title>
        <authorList>
            <person name="Carey S.B."/>
            <person name="Jenkins J."/>
            <person name="Shu S."/>
            <person name="Lovell J.T."/>
            <person name="Sreedasyam A."/>
            <person name="Maumus F."/>
            <person name="Tiley G.P."/>
            <person name="Fernandez-Pozo N."/>
            <person name="Barry K."/>
            <person name="Chen C."/>
            <person name="Wang M."/>
            <person name="Lipzen A."/>
            <person name="Daum C."/>
            <person name="Saski C.A."/>
            <person name="Payton A.C."/>
            <person name="Mcbreen J.C."/>
            <person name="Conrad R.E."/>
            <person name="Kollar L.M."/>
            <person name="Olsson S."/>
            <person name="Huttunen S."/>
            <person name="Landis J.B."/>
            <person name="Wickett N.J."/>
            <person name="Johnson M.G."/>
            <person name="Rensing S.A."/>
            <person name="Grimwood J."/>
            <person name="Schmutz J."/>
            <person name="Mcdaniel S.F."/>
        </authorList>
    </citation>
    <scope>NUCLEOTIDE SEQUENCE</scope>
    <source>
        <strain evidence="1">R40</strain>
    </source>
</reference>
<proteinExistence type="predicted"/>
<organism evidence="1 2">
    <name type="scientific">Ceratodon purpureus</name>
    <name type="common">Fire moss</name>
    <name type="synonym">Dicranum purpureum</name>
    <dbReference type="NCBI Taxonomy" id="3225"/>
    <lineage>
        <taxon>Eukaryota</taxon>
        <taxon>Viridiplantae</taxon>
        <taxon>Streptophyta</taxon>
        <taxon>Embryophyta</taxon>
        <taxon>Bryophyta</taxon>
        <taxon>Bryophytina</taxon>
        <taxon>Bryopsida</taxon>
        <taxon>Dicranidae</taxon>
        <taxon>Pseudoditrichales</taxon>
        <taxon>Ditrichaceae</taxon>
        <taxon>Ceratodon</taxon>
    </lineage>
</organism>
<keyword evidence="2" id="KW-1185">Reference proteome</keyword>
<gene>
    <name evidence="1" type="ORF">KC19_2G185000</name>
</gene>
<evidence type="ECO:0000313" key="2">
    <source>
        <dbReference type="Proteomes" id="UP000822688"/>
    </source>
</evidence>
<dbReference type="AlphaFoldDB" id="A0A8T0IX82"/>
<accession>A0A8T0IX82</accession>
<sequence length="99" mass="11366">MLLRCSIIHSNATSYGTTPQRSPATAWGVSKLSLRESSRPSKKHFCYSYLCMKNPLNCRRIDRDRLPFTRNVQSSQEFLQTWSMLVPTGSCHEYCTTSN</sequence>
<dbReference type="Proteomes" id="UP000822688">
    <property type="component" value="Chromosome 2"/>
</dbReference>
<protein>
    <submittedName>
        <fullName evidence="1">Uncharacterized protein</fullName>
    </submittedName>
</protein>